<reference evidence="3 4" key="1">
    <citation type="submission" date="2016-10" db="EMBL/GenBank/DDBJ databases">
        <authorList>
            <person name="de Groot N.N."/>
        </authorList>
    </citation>
    <scope>NUCLEOTIDE SEQUENCE [LARGE SCALE GENOMIC DNA]</scope>
    <source>
        <strain evidence="3 4">DSM 21800</strain>
    </source>
</reference>
<dbReference type="RefSeq" id="WP_231920067.1">
    <property type="nucleotide sequence ID" value="NZ_LT629772.1"/>
</dbReference>
<dbReference type="STRING" id="630515.SAMN04489812_5498"/>
<dbReference type="Pfam" id="PF13529">
    <property type="entry name" value="Peptidase_C39_2"/>
    <property type="match status" value="1"/>
</dbReference>
<evidence type="ECO:0000313" key="3">
    <source>
        <dbReference type="EMBL" id="SDT37949.1"/>
    </source>
</evidence>
<dbReference type="AlphaFoldDB" id="A0A1H1ZWH9"/>
<sequence>MADRDTTRCNSSSADGVVDRLAAFRRRTLLSGAVGVSVGATVGVGLARAATPEPGRSLRSGATPDPSTRARTAASDRHVLYREFSGFRLKDGRRDGTRWTPDGIRINHPTGSLDYVDPFAEDKTPVHYHSATWTSPVVPVPAGYTELISSWQVDTPGKTWVQIEVRGADETSTRSGWFVLGRWCAKDPADGGAIHRTSVDDQDTEVATVWTDTLHAFDGHRFSDWQLRVTLFRPDDSRETPVLRTVGAVASLLPDDPTVPVSPGGSALGTVLDVPRFSQEVHDGHYPEWDNGGEAWCSATSTAMVLKYWHTGPHGKDLDWVDPPVDAEVDYSARNVFDYTYDGAGNWPFNTAYATTWGLRAFVTRLRSFTEAEELIKAGIPVIISVSFKKDELDGAGYGTNGHLMVVVGFTEDGDVVVNDPASHLIPDNDQVRFTYRRDQLENAWVPHSGGTVYVIHSASVPLPRVLDHREPNWP</sequence>
<feature type="region of interest" description="Disordered" evidence="1">
    <location>
        <begin position="51"/>
        <end position="74"/>
    </location>
</feature>
<feature type="domain" description="Peptidase C39-like" evidence="2">
    <location>
        <begin position="272"/>
        <end position="422"/>
    </location>
</feature>
<name>A0A1H1ZWH9_9ACTN</name>
<dbReference type="InterPro" id="IPR039563">
    <property type="entry name" value="Peptidase_C39_single_dom"/>
</dbReference>
<evidence type="ECO:0000256" key="1">
    <source>
        <dbReference type="SAM" id="MobiDB-lite"/>
    </source>
</evidence>
<organism evidence="3 4">
    <name type="scientific">Microlunatus soli</name>
    <dbReference type="NCBI Taxonomy" id="630515"/>
    <lineage>
        <taxon>Bacteria</taxon>
        <taxon>Bacillati</taxon>
        <taxon>Actinomycetota</taxon>
        <taxon>Actinomycetes</taxon>
        <taxon>Propionibacteriales</taxon>
        <taxon>Propionibacteriaceae</taxon>
        <taxon>Microlunatus</taxon>
    </lineage>
</organism>
<gene>
    <name evidence="3" type="ORF">SAMN04489812_5498</name>
</gene>
<dbReference type="InterPro" id="IPR039564">
    <property type="entry name" value="Peptidase_C39-like"/>
</dbReference>
<proteinExistence type="predicted"/>
<keyword evidence="4" id="KW-1185">Reference proteome</keyword>
<dbReference type="Gene3D" id="3.90.70.10">
    <property type="entry name" value="Cysteine proteinases"/>
    <property type="match status" value="1"/>
</dbReference>
<accession>A0A1H1ZWH9</accession>
<dbReference type="EMBL" id="LT629772">
    <property type="protein sequence ID" value="SDT37949.1"/>
    <property type="molecule type" value="Genomic_DNA"/>
</dbReference>
<evidence type="ECO:0000259" key="2">
    <source>
        <dbReference type="Pfam" id="PF13529"/>
    </source>
</evidence>
<dbReference type="CDD" id="cd02549">
    <property type="entry name" value="Peptidase_C39A"/>
    <property type="match status" value="1"/>
</dbReference>
<evidence type="ECO:0000313" key="4">
    <source>
        <dbReference type="Proteomes" id="UP000199103"/>
    </source>
</evidence>
<protein>
    <submittedName>
        <fullName evidence="3">Peptidase_C39 like family protein</fullName>
    </submittedName>
</protein>
<dbReference type="Proteomes" id="UP000199103">
    <property type="component" value="Chromosome I"/>
</dbReference>